<dbReference type="EMBL" id="RAUE01000033">
    <property type="protein sequence ID" value="MBA0313188.1"/>
    <property type="molecule type" value="Genomic_DNA"/>
</dbReference>
<keyword evidence="1" id="KW-1133">Transmembrane helix</keyword>
<evidence type="ECO:0000313" key="3">
    <source>
        <dbReference type="Proteomes" id="UP000822271"/>
    </source>
</evidence>
<dbReference type="Proteomes" id="UP000822271">
    <property type="component" value="Unassembled WGS sequence"/>
</dbReference>
<reference evidence="2" key="1">
    <citation type="submission" date="2018-09" db="EMBL/GenBank/DDBJ databases">
        <authorList>
            <person name="Groschel M."/>
            <person name="Kohl T."/>
            <person name="Conchillo-Sole O."/>
            <person name="Mamat U."/>
            <person name="Yero D."/>
            <person name="Niemann S."/>
            <person name="Daura X."/>
            <person name="Gibert I."/>
        </authorList>
    </citation>
    <scope>NUCLEOTIDE SEQUENCE</scope>
    <source>
        <strain evidence="2">OG156</strain>
    </source>
</reference>
<organism evidence="2 3">
    <name type="scientific">Stenotrophomonas maltophilia</name>
    <name type="common">Pseudomonas maltophilia</name>
    <name type="synonym">Xanthomonas maltophilia</name>
    <dbReference type="NCBI Taxonomy" id="40324"/>
    <lineage>
        <taxon>Bacteria</taxon>
        <taxon>Pseudomonadati</taxon>
        <taxon>Pseudomonadota</taxon>
        <taxon>Gammaproteobacteria</taxon>
        <taxon>Lysobacterales</taxon>
        <taxon>Lysobacteraceae</taxon>
        <taxon>Stenotrophomonas</taxon>
        <taxon>Stenotrophomonas maltophilia group</taxon>
    </lineage>
</organism>
<dbReference type="RefSeq" id="WP_049431021.1">
    <property type="nucleotide sequence ID" value="NZ_CP088240.1"/>
</dbReference>
<proteinExistence type="predicted"/>
<gene>
    <name evidence="2" type="ORF">D7Y33_19605</name>
</gene>
<comment type="caution">
    <text evidence="2">The sequence shown here is derived from an EMBL/GenBank/DDBJ whole genome shotgun (WGS) entry which is preliminary data.</text>
</comment>
<reference evidence="2" key="2">
    <citation type="journal article" date="2020" name="Front. Microbiol.">
        <title>Genetic Variants of the DSF Quorum Sensing System in Stenotrophomonas maltophilia Influence Virulence and Resistance Phenotypes Among Genotypically Diverse Clinical Isolates.</title>
        <authorList>
            <person name="Yero D."/>
            <person name="Huedo P."/>
            <person name="Conchillo-Sole O."/>
            <person name="Martinez-Servat S."/>
            <person name="Mamat U."/>
            <person name="Coves X."/>
            <person name="Llanas F."/>
            <person name="Roca I."/>
            <person name="Vila J."/>
            <person name="Schaible U.E."/>
            <person name="Daura X."/>
            <person name="Gibert I."/>
        </authorList>
    </citation>
    <scope>NUCLEOTIDE SEQUENCE</scope>
    <source>
        <strain evidence="2">OG156</strain>
    </source>
</reference>
<evidence type="ECO:0000256" key="1">
    <source>
        <dbReference type="SAM" id="Phobius"/>
    </source>
</evidence>
<name>A0A2J0T0W9_STEMA</name>
<evidence type="ECO:0008006" key="4">
    <source>
        <dbReference type="Google" id="ProtNLM"/>
    </source>
</evidence>
<keyword evidence="1" id="KW-0472">Membrane</keyword>
<evidence type="ECO:0000313" key="2">
    <source>
        <dbReference type="EMBL" id="MBA0313188.1"/>
    </source>
</evidence>
<dbReference type="AlphaFoldDB" id="A0A2J0T0W9"/>
<feature type="transmembrane region" description="Helical" evidence="1">
    <location>
        <begin position="21"/>
        <end position="44"/>
    </location>
</feature>
<protein>
    <recommendedName>
        <fullName evidence="4">Transmembrane protein</fullName>
    </recommendedName>
</protein>
<sequence length="197" mass="21492">MIVAEVMVPCFNFAPTCRLDWTAVSAIGGWAAAIATFLAVYVPARNYKVDNERRATRERQISFIEINRLLPKILDVRDQTKTIKNKILPEIPKALAAGADAKTVSGLLRVKGQVPFVILSDGLEMISIGVSNLQSSLDVLNAFLDAGEEIDMYGNHPFHRLSDYTTALDNVELAAQNVLLAIKKLTGIDLGGHEQGS</sequence>
<keyword evidence="1" id="KW-0812">Transmembrane</keyword>
<accession>A0A2J0T0W9</accession>